<accession>A0A452GHT1</accession>
<reference evidence="1" key="3">
    <citation type="submission" date="2025-09" db="UniProtKB">
        <authorList>
            <consortium name="Ensembl"/>
        </authorList>
    </citation>
    <scope>IDENTIFICATION</scope>
</reference>
<dbReference type="InterPro" id="IPR036930">
    <property type="entry name" value="WGR_dom_sf"/>
</dbReference>
<reference evidence="2" key="1">
    <citation type="journal article" date="2017" name="PLoS ONE">
        <title>The Agassiz's desert tortoise genome provides a resource for the conservation of a threatened species.</title>
        <authorList>
            <person name="Tollis M."/>
            <person name="DeNardo D.F."/>
            <person name="Cornelius J.A."/>
            <person name="Dolby G.A."/>
            <person name="Edwards T."/>
            <person name="Henen B.T."/>
            <person name="Karl A.E."/>
            <person name="Murphy R.W."/>
            <person name="Kusumi K."/>
        </authorList>
    </citation>
    <scope>NUCLEOTIDE SEQUENCE [LARGE SCALE GENOMIC DNA]</scope>
</reference>
<protein>
    <submittedName>
        <fullName evidence="1">Uncharacterized protein</fullName>
    </submittedName>
</protein>
<sequence length="102" mass="11119">RLVSRSRAPEAGQASLPECKLVRESDTSTVVKTLIVKGKAPVDPECLAKLGKAHVYCEGDDVYDVMLNQVSAALWPSWPGSHLFRSWGKGGCCRQRPPQPCP</sequence>
<dbReference type="Ensembl" id="ENSGAGT00000001269.1">
    <property type="protein sequence ID" value="ENSGAGP00000001133.1"/>
    <property type="gene ID" value="ENSGAGG00000000914.1"/>
</dbReference>
<dbReference type="STRING" id="38772.ENSGAGP00000001133"/>
<dbReference type="SUPFAM" id="SSF142921">
    <property type="entry name" value="WGR domain-like"/>
    <property type="match status" value="1"/>
</dbReference>
<organism evidence="1 2">
    <name type="scientific">Gopherus agassizii</name>
    <name type="common">Agassiz's desert tortoise</name>
    <dbReference type="NCBI Taxonomy" id="38772"/>
    <lineage>
        <taxon>Eukaryota</taxon>
        <taxon>Metazoa</taxon>
        <taxon>Chordata</taxon>
        <taxon>Craniata</taxon>
        <taxon>Vertebrata</taxon>
        <taxon>Euteleostomi</taxon>
        <taxon>Archelosauria</taxon>
        <taxon>Testudinata</taxon>
        <taxon>Testudines</taxon>
        <taxon>Cryptodira</taxon>
        <taxon>Durocryptodira</taxon>
        <taxon>Testudinoidea</taxon>
        <taxon>Testudinidae</taxon>
        <taxon>Gopherus</taxon>
    </lineage>
</organism>
<dbReference type="AlphaFoldDB" id="A0A452GHT1"/>
<proteinExistence type="predicted"/>
<name>A0A452GHT1_9SAUR</name>
<evidence type="ECO:0000313" key="1">
    <source>
        <dbReference type="Ensembl" id="ENSGAGP00000001133.1"/>
    </source>
</evidence>
<evidence type="ECO:0000313" key="2">
    <source>
        <dbReference type="Proteomes" id="UP000291020"/>
    </source>
</evidence>
<dbReference type="Proteomes" id="UP000291020">
    <property type="component" value="Unassembled WGS sequence"/>
</dbReference>
<keyword evidence="2" id="KW-1185">Reference proteome</keyword>
<reference evidence="1" key="2">
    <citation type="submission" date="2025-08" db="UniProtKB">
        <authorList>
            <consortium name="Ensembl"/>
        </authorList>
    </citation>
    <scope>IDENTIFICATION</scope>
</reference>